<dbReference type="NCBIfam" id="TIGR00254">
    <property type="entry name" value="GGDEF"/>
    <property type="match status" value="1"/>
</dbReference>
<evidence type="ECO:0000259" key="1">
    <source>
        <dbReference type="PROSITE" id="PS50112"/>
    </source>
</evidence>
<protein>
    <submittedName>
        <fullName evidence="4">PAS domain S-box protein</fullName>
    </submittedName>
</protein>
<dbReference type="Gene3D" id="3.40.190.10">
    <property type="entry name" value="Periplasmic binding protein-like II"/>
    <property type="match status" value="2"/>
</dbReference>
<dbReference type="InterPro" id="IPR000014">
    <property type="entry name" value="PAS"/>
</dbReference>
<dbReference type="InterPro" id="IPR000700">
    <property type="entry name" value="PAS-assoc_C"/>
</dbReference>
<evidence type="ECO:0000259" key="2">
    <source>
        <dbReference type="PROSITE" id="PS50113"/>
    </source>
</evidence>
<dbReference type="SUPFAM" id="SSF55785">
    <property type="entry name" value="PYP-like sensor domain (PAS domain)"/>
    <property type="match status" value="3"/>
</dbReference>
<feature type="domain" description="PAC" evidence="2">
    <location>
        <begin position="634"/>
        <end position="685"/>
    </location>
</feature>
<dbReference type="InterPro" id="IPR035965">
    <property type="entry name" value="PAS-like_dom_sf"/>
</dbReference>
<feature type="domain" description="PAC" evidence="2">
    <location>
        <begin position="502"/>
        <end position="554"/>
    </location>
</feature>
<dbReference type="PROSITE" id="PS50112">
    <property type="entry name" value="PAS"/>
    <property type="match status" value="3"/>
</dbReference>
<dbReference type="InterPro" id="IPR013655">
    <property type="entry name" value="PAS_fold_3"/>
</dbReference>
<dbReference type="Pfam" id="PF08447">
    <property type="entry name" value="PAS_3"/>
    <property type="match status" value="3"/>
</dbReference>
<dbReference type="SMART" id="SM00091">
    <property type="entry name" value="PAS"/>
    <property type="match status" value="3"/>
</dbReference>
<evidence type="ECO:0000313" key="5">
    <source>
        <dbReference type="Proteomes" id="UP001209681"/>
    </source>
</evidence>
<dbReference type="Gene3D" id="3.30.450.20">
    <property type="entry name" value="PAS domain"/>
    <property type="match status" value="3"/>
</dbReference>
<dbReference type="SUPFAM" id="SSF53850">
    <property type="entry name" value="Periplasmic binding protein-like II"/>
    <property type="match status" value="1"/>
</dbReference>
<accession>A0ABT3N9Z0</accession>
<name>A0ABT3N9Z0_9BACT</name>
<feature type="domain" description="PAS" evidence="1">
    <location>
        <begin position="304"/>
        <end position="373"/>
    </location>
</feature>
<dbReference type="CDD" id="cd01949">
    <property type="entry name" value="GGDEF"/>
    <property type="match status" value="1"/>
</dbReference>
<evidence type="ECO:0000259" key="3">
    <source>
        <dbReference type="PROSITE" id="PS50887"/>
    </source>
</evidence>
<dbReference type="SMART" id="SM00267">
    <property type="entry name" value="GGDEF"/>
    <property type="match status" value="1"/>
</dbReference>
<dbReference type="NCBIfam" id="TIGR00229">
    <property type="entry name" value="sensory_box"/>
    <property type="match status" value="2"/>
</dbReference>
<feature type="domain" description="PAS" evidence="1">
    <location>
        <begin position="428"/>
        <end position="498"/>
    </location>
</feature>
<dbReference type="PANTHER" id="PTHR44757:SF2">
    <property type="entry name" value="BIOFILM ARCHITECTURE MAINTENANCE PROTEIN MBAA"/>
    <property type="match status" value="1"/>
</dbReference>
<comment type="caution">
    <text evidence="4">The sequence shown here is derived from an EMBL/GenBank/DDBJ whole genome shotgun (WGS) entry which is preliminary data.</text>
</comment>
<dbReference type="Pfam" id="PF00497">
    <property type="entry name" value="SBP_bac_3"/>
    <property type="match status" value="1"/>
</dbReference>
<dbReference type="InterPro" id="IPR029787">
    <property type="entry name" value="Nucleotide_cyclase"/>
</dbReference>
<dbReference type="CDD" id="cd00130">
    <property type="entry name" value="PAS"/>
    <property type="match status" value="3"/>
</dbReference>
<reference evidence="4 5" key="1">
    <citation type="submission" date="2022-11" db="EMBL/GenBank/DDBJ databases">
        <title>Desulfobotulus tamanensis H1 sp. nov. - anaerobic, alkaliphilic, sulphate reducing bacterium isolated from terrestrial mud volcano.</title>
        <authorList>
            <person name="Frolova A."/>
            <person name="Merkel A.Y."/>
            <person name="Slobodkin A.I."/>
        </authorList>
    </citation>
    <scope>NUCLEOTIDE SEQUENCE [LARGE SCALE GENOMIC DNA]</scope>
    <source>
        <strain evidence="4 5">H1</strain>
    </source>
</reference>
<dbReference type="PANTHER" id="PTHR44757">
    <property type="entry name" value="DIGUANYLATE CYCLASE DGCP"/>
    <property type="match status" value="1"/>
</dbReference>
<organism evidence="4 5">
    <name type="scientific">Desulfobotulus pelophilus</name>
    <dbReference type="NCBI Taxonomy" id="2823377"/>
    <lineage>
        <taxon>Bacteria</taxon>
        <taxon>Pseudomonadati</taxon>
        <taxon>Thermodesulfobacteriota</taxon>
        <taxon>Desulfobacteria</taxon>
        <taxon>Desulfobacterales</taxon>
        <taxon>Desulfobacteraceae</taxon>
        <taxon>Desulfobotulus</taxon>
    </lineage>
</organism>
<dbReference type="SMART" id="SM00086">
    <property type="entry name" value="PAC"/>
    <property type="match status" value="2"/>
</dbReference>
<feature type="domain" description="GGDEF" evidence="3">
    <location>
        <begin position="717"/>
        <end position="850"/>
    </location>
</feature>
<dbReference type="InterPro" id="IPR043128">
    <property type="entry name" value="Rev_trsase/Diguanyl_cyclase"/>
</dbReference>
<dbReference type="InterPro" id="IPR052155">
    <property type="entry name" value="Biofilm_reg_signaling"/>
</dbReference>
<dbReference type="PROSITE" id="PS50113">
    <property type="entry name" value="PAC"/>
    <property type="match status" value="3"/>
</dbReference>
<feature type="domain" description="PAC" evidence="2">
    <location>
        <begin position="377"/>
        <end position="427"/>
    </location>
</feature>
<dbReference type="InterPro" id="IPR001610">
    <property type="entry name" value="PAC"/>
</dbReference>
<gene>
    <name evidence="4" type="ORF">OOT00_09815</name>
</gene>
<dbReference type="RefSeq" id="WP_265425198.1">
    <property type="nucleotide sequence ID" value="NZ_JAPFPW010000010.1"/>
</dbReference>
<feature type="domain" description="PAS" evidence="1">
    <location>
        <begin position="573"/>
        <end position="624"/>
    </location>
</feature>
<dbReference type="Proteomes" id="UP001209681">
    <property type="component" value="Unassembled WGS sequence"/>
</dbReference>
<dbReference type="SMART" id="SM00062">
    <property type="entry name" value="PBPb"/>
    <property type="match status" value="1"/>
</dbReference>
<dbReference type="SUPFAM" id="SSF55073">
    <property type="entry name" value="Nucleotide cyclase"/>
    <property type="match status" value="1"/>
</dbReference>
<dbReference type="EMBL" id="JAPFPW010000010">
    <property type="protein sequence ID" value="MCW7754282.1"/>
    <property type="molecule type" value="Genomic_DNA"/>
</dbReference>
<dbReference type="InterPro" id="IPR001638">
    <property type="entry name" value="Solute-binding_3/MltF_N"/>
</dbReference>
<dbReference type="Gene3D" id="3.30.70.270">
    <property type="match status" value="1"/>
</dbReference>
<dbReference type="PROSITE" id="PS50887">
    <property type="entry name" value="GGDEF"/>
    <property type="match status" value="1"/>
</dbReference>
<dbReference type="InterPro" id="IPR000160">
    <property type="entry name" value="GGDEF_dom"/>
</dbReference>
<dbReference type="Pfam" id="PF00990">
    <property type="entry name" value="GGDEF"/>
    <property type="match status" value="1"/>
</dbReference>
<proteinExistence type="predicted"/>
<sequence>MPFYIKINIVWFFIVLFWIPGLSHGGRESAREPLVVSLDQAWPPFSFVDEGGRPKGMLIELWQDMGRLMGRHVVFVLSDWAESMAAVREGRAHVHGGLIPSPERREFFDFSADFMPVHAYAFAASGIIPFKLELPEQGEVGITLGSYELEFMQSEYPHMKLRSFPNNEAMVMAALRGEVELFVADYPTGMYLLDRYGQPGQFYAVQFLYTRHLAAGMPTGHSELQGAIDGALATFSDDELRRISQRWLRSERVEVLPDWLLPLLGGLLFFLCVAGGSSYVLALGLQRRKLLRDVSVRTEALRESEARFRTLADSAASGIYVLQDRYFVLVNAAMGHILGYTEAELLSLDVSVFVHPDHREMVMQRAMDRQEGREAPRRYEMKMLRKDGEIRWVELSAGRTFYGGRASSTGTLFDVTERKELEEKLREREETFRMLVENANDIIFSLNTSGILSYVSPNWTEILGHDVGEVMGRSFTRFIHPDDLPVCHEFLKLIYDTGQKQGGITYRVRHKNGGWRWHTSNASPCMDREGKIAGVQGIARDITEVRSAAQSREASLSMLNKLAANIPGTIYQFRIRPDGSYHFPFISERVGEVFGLQPDDVMEDALPVFDAMHPDDLGYVLESILDSAACLSPWKAEFRAHKGDGHFRWFSGQSLPELQEDGGILWYGYFADIQEWKDAEERITRMALYDSLTGLPNRALFEDRVNQALIQGERENAAFALLFVDLDRFKPINDTLGHRVGDLLLQQLAGRMEKMIRASDTAARIGGDEFVILLRRIVLGKDAIRIAETMCREIRKAFFIEGHELHVSASIGIALYPDHGEDLITLCKRADQAMYGAKAGGRDRVFLYEGEQHCAESYETN</sequence>
<keyword evidence="5" id="KW-1185">Reference proteome</keyword>
<evidence type="ECO:0000313" key="4">
    <source>
        <dbReference type="EMBL" id="MCW7754282.1"/>
    </source>
</evidence>